<dbReference type="Proteomes" id="UP000601435">
    <property type="component" value="Unassembled WGS sequence"/>
</dbReference>
<feature type="region of interest" description="Disordered" evidence="1">
    <location>
        <begin position="94"/>
        <end position="114"/>
    </location>
</feature>
<gene>
    <name evidence="2" type="ORF">SNEC2469_LOCUS4856</name>
</gene>
<dbReference type="EMBL" id="CAJNJA010009449">
    <property type="protein sequence ID" value="CAE7246882.1"/>
    <property type="molecule type" value="Genomic_DNA"/>
</dbReference>
<evidence type="ECO:0000313" key="2">
    <source>
        <dbReference type="EMBL" id="CAE7246882.1"/>
    </source>
</evidence>
<organism evidence="2 3">
    <name type="scientific">Symbiodinium necroappetens</name>
    <dbReference type="NCBI Taxonomy" id="1628268"/>
    <lineage>
        <taxon>Eukaryota</taxon>
        <taxon>Sar</taxon>
        <taxon>Alveolata</taxon>
        <taxon>Dinophyceae</taxon>
        <taxon>Suessiales</taxon>
        <taxon>Symbiodiniaceae</taxon>
        <taxon>Symbiodinium</taxon>
    </lineage>
</organism>
<name>A0A812LWD5_9DINO</name>
<evidence type="ECO:0000313" key="3">
    <source>
        <dbReference type="Proteomes" id="UP000601435"/>
    </source>
</evidence>
<evidence type="ECO:0000256" key="1">
    <source>
        <dbReference type="SAM" id="MobiDB-lite"/>
    </source>
</evidence>
<reference evidence="2" key="1">
    <citation type="submission" date="2021-02" db="EMBL/GenBank/DDBJ databases">
        <authorList>
            <person name="Dougan E. K."/>
            <person name="Rhodes N."/>
            <person name="Thang M."/>
            <person name="Chan C."/>
        </authorList>
    </citation>
    <scope>NUCLEOTIDE SEQUENCE</scope>
</reference>
<protein>
    <submittedName>
        <fullName evidence="2">Uncharacterized protein</fullName>
    </submittedName>
</protein>
<comment type="caution">
    <text evidence="2">The sequence shown here is derived from an EMBL/GenBank/DDBJ whole genome shotgun (WGS) entry which is preliminary data.</text>
</comment>
<keyword evidence="3" id="KW-1185">Reference proteome</keyword>
<proteinExistence type="predicted"/>
<accession>A0A812LWD5</accession>
<dbReference type="OrthoDB" id="10358017at2759"/>
<dbReference type="AlphaFoldDB" id="A0A812LWD5"/>
<sequence>MLCNNMLGMLGSETFGLAMAVSARPCVVRSMHTGNCEHGLYDLSAYVPGGWHGEGTRTQGLNASGWMQCIFTSATQEDTRSSSPLEITQELTGSASLSQAMKSAGAEGERVAAN</sequence>